<proteinExistence type="predicted"/>
<organism evidence="1 2">
    <name type="scientific">Tanticharoenia sakaeratensis NBRC 103193</name>
    <dbReference type="NCBI Taxonomy" id="1231623"/>
    <lineage>
        <taxon>Bacteria</taxon>
        <taxon>Pseudomonadati</taxon>
        <taxon>Pseudomonadota</taxon>
        <taxon>Alphaproteobacteria</taxon>
        <taxon>Acetobacterales</taxon>
        <taxon>Acetobacteraceae</taxon>
        <taxon>Tanticharoenia</taxon>
    </lineage>
</organism>
<sequence>MEVYVDQATIATRVASGWAKAAAILGIAGMQYRPTNALAPMAAVYGRPMMVFDAGPAFSLARPQNWGVPTEYVLLNTTDVSTGDILVCGSGTYFVARYEAMRPPLCVLCTRTVSVSGVTGTTTTVLSDCPAAILLKSHGDRDDSGMPGSTRPGQFVLYLPSLPGVTIVPYMTVVDDLGNSYSVASAEATSFGFRCMITNQQV</sequence>
<evidence type="ECO:0000313" key="2">
    <source>
        <dbReference type="Proteomes" id="UP000032679"/>
    </source>
</evidence>
<keyword evidence="2" id="KW-1185">Reference proteome</keyword>
<dbReference type="Proteomes" id="UP000032679">
    <property type="component" value="Unassembled WGS sequence"/>
</dbReference>
<dbReference type="AlphaFoldDB" id="A0A0D6MQA4"/>
<protein>
    <submittedName>
        <fullName evidence="1">Uncharacterized protein</fullName>
    </submittedName>
</protein>
<comment type="caution">
    <text evidence="1">The sequence shown here is derived from an EMBL/GenBank/DDBJ whole genome shotgun (WGS) entry which is preliminary data.</text>
</comment>
<dbReference type="EMBL" id="BALE01000048">
    <property type="protein sequence ID" value="GAN55580.1"/>
    <property type="molecule type" value="Genomic_DNA"/>
</dbReference>
<name>A0A0D6MQA4_9PROT</name>
<evidence type="ECO:0000313" key="1">
    <source>
        <dbReference type="EMBL" id="GAN55580.1"/>
    </source>
</evidence>
<reference evidence="1 2" key="1">
    <citation type="submission" date="2012-10" db="EMBL/GenBank/DDBJ databases">
        <title>Genome sequencing of Tanticharoenia sakaeratensis NBRC 103193.</title>
        <authorList>
            <person name="Azuma Y."/>
            <person name="Hadano H."/>
            <person name="Hirakawa H."/>
            <person name="Matsushita K."/>
        </authorList>
    </citation>
    <scope>NUCLEOTIDE SEQUENCE [LARGE SCALE GENOMIC DNA]</scope>
    <source>
        <strain evidence="1 2">NBRC 103193</strain>
    </source>
</reference>
<accession>A0A0D6MQA4</accession>
<dbReference type="STRING" id="1231623.Tasa_048_205"/>
<gene>
    <name evidence="1" type="ORF">Tasa_048_205</name>
</gene>
<dbReference type="OrthoDB" id="7271194at2"/>